<dbReference type="STRING" id="56857.A0A200Q8S6"/>
<name>A0A200Q8S6_MACCD</name>
<dbReference type="InterPro" id="IPR032675">
    <property type="entry name" value="LRR_dom_sf"/>
</dbReference>
<feature type="compositionally biased region" description="Basic residues" evidence="1">
    <location>
        <begin position="128"/>
        <end position="140"/>
    </location>
</feature>
<dbReference type="FunFam" id="3.80.10.10:FF:000777">
    <property type="entry name" value="RNI-like superfamily protein"/>
    <property type="match status" value="1"/>
</dbReference>
<feature type="compositionally biased region" description="Basic and acidic residues" evidence="1">
    <location>
        <begin position="1"/>
        <end position="10"/>
    </location>
</feature>
<feature type="region of interest" description="Disordered" evidence="1">
    <location>
        <begin position="1"/>
        <end position="141"/>
    </location>
</feature>
<feature type="domain" description="F-box/LRR-repeat protein 15-like leucin rich repeat" evidence="2">
    <location>
        <begin position="706"/>
        <end position="887"/>
    </location>
</feature>
<accession>A0A200Q8S6</accession>
<dbReference type="GO" id="GO:0031146">
    <property type="term" value="P:SCF-dependent proteasomal ubiquitin-dependent protein catabolic process"/>
    <property type="evidence" value="ECO:0007669"/>
    <property type="project" value="TreeGrafter"/>
</dbReference>
<dbReference type="Pfam" id="PF25372">
    <property type="entry name" value="DUF7885"/>
    <property type="match status" value="1"/>
</dbReference>
<evidence type="ECO:0000313" key="4">
    <source>
        <dbReference type="Proteomes" id="UP000195402"/>
    </source>
</evidence>
<dbReference type="Proteomes" id="UP000195402">
    <property type="component" value="Unassembled WGS sequence"/>
</dbReference>
<dbReference type="PANTHER" id="PTHR13318:SF101">
    <property type="entry name" value="F-BOX_LRR PROTEIN"/>
    <property type="match status" value="1"/>
</dbReference>
<proteinExistence type="predicted"/>
<evidence type="ECO:0000256" key="1">
    <source>
        <dbReference type="SAM" id="MobiDB-lite"/>
    </source>
</evidence>
<dbReference type="InterPro" id="IPR057207">
    <property type="entry name" value="FBXL15_LRR"/>
</dbReference>
<dbReference type="Gene3D" id="3.80.10.10">
    <property type="entry name" value="Ribonuclease Inhibitor"/>
    <property type="match status" value="3"/>
</dbReference>
<feature type="compositionally biased region" description="Low complexity" evidence="1">
    <location>
        <begin position="63"/>
        <end position="73"/>
    </location>
</feature>
<dbReference type="OrthoDB" id="10257471at2759"/>
<dbReference type="PANTHER" id="PTHR13318">
    <property type="entry name" value="PARTNER OF PAIRED, ISOFORM B-RELATED"/>
    <property type="match status" value="1"/>
</dbReference>
<gene>
    <name evidence="3" type="ORF">BVC80_1421g23</name>
</gene>
<dbReference type="AlphaFoldDB" id="A0A200Q8S6"/>
<feature type="region of interest" description="Disordered" evidence="1">
    <location>
        <begin position="246"/>
        <end position="267"/>
    </location>
</feature>
<dbReference type="InParanoid" id="A0A200Q8S6"/>
<keyword evidence="4" id="KW-1185">Reference proteome</keyword>
<reference evidence="3 4" key="1">
    <citation type="journal article" date="2017" name="Mol. Plant">
        <title>The Genome of Medicinal Plant Macleaya cordata Provides New Insights into Benzylisoquinoline Alkaloids Metabolism.</title>
        <authorList>
            <person name="Liu X."/>
            <person name="Liu Y."/>
            <person name="Huang P."/>
            <person name="Ma Y."/>
            <person name="Qing Z."/>
            <person name="Tang Q."/>
            <person name="Cao H."/>
            <person name="Cheng P."/>
            <person name="Zheng Y."/>
            <person name="Yuan Z."/>
            <person name="Zhou Y."/>
            <person name="Liu J."/>
            <person name="Tang Z."/>
            <person name="Zhuo Y."/>
            <person name="Zhang Y."/>
            <person name="Yu L."/>
            <person name="Huang J."/>
            <person name="Yang P."/>
            <person name="Peng Q."/>
            <person name="Zhang J."/>
            <person name="Jiang W."/>
            <person name="Zhang Z."/>
            <person name="Lin K."/>
            <person name="Ro D.K."/>
            <person name="Chen X."/>
            <person name="Xiong X."/>
            <person name="Shang Y."/>
            <person name="Huang S."/>
            <person name="Zeng J."/>
        </authorList>
    </citation>
    <scope>NUCLEOTIDE SEQUENCE [LARGE SCALE GENOMIC DNA]</scope>
    <source>
        <strain evidence="4">cv. BLH2017</strain>
        <tissue evidence="3">Root</tissue>
    </source>
</reference>
<evidence type="ECO:0000313" key="3">
    <source>
        <dbReference type="EMBL" id="OVA06834.1"/>
    </source>
</evidence>
<organism evidence="3 4">
    <name type="scientific">Macleaya cordata</name>
    <name type="common">Five-seeded plume-poppy</name>
    <name type="synonym">Bocconia cordata</name>
    <dbReference type="NCBI Taxonomy" id="56857"/>
    <lineage>
        <taxon>Eukaryota</taxon>
        <taxon>Viridiplantae</taxon>
        <taxon>Streptophyta</taxon>
        <taxon>Embryophyta</taxon>
        <taxon>Tracheophyta</taxon>
        <taxon>Spermatophyta</taxon>
        <taxon>Magnoliopsida</taxon>
        <taxon>Ranunculales</taxon>
        <taxon>Papaveraceae</taxon>
        <taxon>Papaveroideae</taxon>
        <taxon>Macleaya</taxon>
    </lineage>
</organism>
<dbReference type="GO" id="GO:0019005">
    <property type="term" value="C:SCF ubiquitin ligase complex"/>
    <property type="evidence" value="ECO:0007669"/>
    <property type="project" value="TreeGrafter"/>
</dbReference>
<feature type="compositionally biased region" description="Low complexity" evidence="1">
    <location>
        <begin position="36"/>
        <end position="46"/>
    </location>
</feature>
<sequence>MTILRSREIIPKFPPQTLKSRKLEIEPSTPNKAHEPSISSNPSSPSATDPKPDLLGLGFDSKSFSSPTPSLRTSLRRSSRLASKSNLVSEDNNKKLVTEVNVTNLNVDKENESNSGSDSGKGKDGDKRKTRVLGSVKRKSRVSDSVNEKIRVSGEVMDCDEEKKESEEKYVEDLGNLGYGFGSSSLRRSKRLMNAVNGNENGEMEIDLNSLPLDIVSVEEGSETGVLNLQSGVKIAESKMEVIDIDSDENSNASKGSVICERDENQEKVEQNRLADDSGDLEILELDLNLASDRRVVDVEMLETDTNPTVHRNEKSVDMEIDPKPTADESTSLHGKRKYSIEEKGKGKLLVTDSWLSIGIEPMKPEELNNAGSDSVPDELVSSLNQLQQETSALVREETAVEQMRTISKASVRMKAMRRRENRERFQNGARRSAARFAHFQREEEEDNLPPPVPGNEVPSPVVDQEVEDWPGPFSTAMKIIKDRAMKHNAPLRNSTLGASKPAPVIEWMPSGEPGKKRFRPLVPLLQDMCMNILAKNVEAIVSLKDVPDVMRHKLCQLLCDSRRMDSHFMELLVSGSPTEIRVKDCSQLTEEQFTKILEGCDISSLMVLQLDLCGRCLPDYILRATLARSPNSLPALSSISLRGACRLTDVGLKALVASAPSLSSINLGQCSLLSSTGINTLADPLGSVLRELYLDDCQNIDMMLILPALKKLEHLEVLSLADIPTVCDDFVCKFVTVCGPKLKELVFADCRKLTDTSLKAIAENCSGLCALDLANLHKLTNSALGYLANGCRSIRTLKLRGNMFSDEAVAAFLEASGDPLTELSLNKVKKVGHNTAISLARRCSRNLLSLDLSWCRNLSDTAVGLIVDSCSSLRILKLFGCTQITPVFVDGHSNPLVRIVGLKLTPILEHLNMLGLQEAPLRYSSVPLRTEFKILHDQGL</sequence>
<dbReference type="SUPFAM" id="SSF52047">
    <property type="entry name" value="RNI-like"/>
    <property type="match status" value="1"/>
</dbReference>
<dbReference type="EMBL" id="MVGT01002712">
    <property type="protein sequence ID" value="OVA06834.1"/>
    <property type="molecule type" value="Genomic_DNA"/>
</dbReference>
<dbReference type="OMA" id="RANIDPP"/>
<evidence type="ECO:0000259" key="2">
    <source>
        <dbReference type="Pfam" id="PF25372"/>
    </source>
</evidence>
<protein>
    <submittedName>
        <fullName evidence="3">Leucine-rich repeat</fullName>
    </submittedName>
</protein>
<dbReference type="SMART" id="SM00367">
    <property type="entry name" value="LRR_CC"/>
    <property type="match status" value="7"/>
</dbReference>
<dbReference type="FunCoup" id="A0A200Q8S6">
    <property type="interactions" value="23"/>
</dbReference>
<comment type="caution">
    <text evidence="3">The sequence shown here is derived from an EMBL/GenBank/DDBJ whole genome shotgun (WGS) entry which is preliminary data.</text>
</comment>
<dbReference type="InterPro" id="IPR006553">
    <property type="entry name" value="Leu-rich_rpt_Cys-con_subtyp"/>
</dbReference>